<dbReference type="AlphaFoldDB" id="A0A7C8IPB8"/>
<gene>
    <name evidence="2" type="ORF">GQX73_g6818</name>
</gene>
<feature type="compositionally biased region" description="Basic and acidic residues" evidence="1">
    <location>
        <begin position="175"/>
        <end position="196"/>
    </location>
</feature>
<organism evidence="2 3">
    <name type="scientific">Xylaria multiplex</name>
    <dbReference type="NCBI Taxonomy" id="323545"/>
    <lineage>
        <taxon>Eukaryota</taxon>
        <taxon>Fungi</taxon>
        <taxon>Dikarya</taxon>
        <taxon>Ascomycota</taxon>
        <taxon>Pezizomycotina</taxon>
        <taxon>Sordariomycetes</taxon>
        <taxon>Xylariomycetidae</taxon>
        <taxon>Xylariales</taxon>
        <taxon>Xylariaceae</taxon>
        <taxon>Xylaria</taxon>
    </lineage>
</organism>
<name>A0A7C8IPB8_9PEZI</name>
<feature type="compositionally biased region" description="Polar residues" evidence="1">
    <location>
        <begin position="236"/>
        <end position="250"/>
    </location>
</feature>
<evidence type="ECO:0000313" key="3">
    <source>
        <dbReference type="Proteomes" id="UP000481858"/>
    </source>
</evidence>
<dbReference type="InParanoid" id="A0A7C8IPB8"/>
<reference evidence="2 3" key="1">
    <citation type="submission" date="2019-12" db="EMBL/GenBank/DDBJ databases">
        <title>Draft genome sequence of the ascomycete Xylaria multiplex DSM 110363.</title>
        <authorList>
            <person name="Buettner E."/>
            <person name="Kellner H."/>
        </authorList>
    </citation>
    <scope>NUCLEOTIDE SEQUENCE [LARGE SCALE GENOMIC DNA]</scope>
    <source>
        <strain evidence="2 3">DSM 110363</strain>
    </source>
</reference>
<feature type="compositionally biased region" description="Basic residues" evidence="1">
    <location>
        <begin position="42"/>
        <end position="51"/>
    </location>
</feature>
<dbReference type="EMBL" id="WUBL01000082">
    <property type="protein sequence ID" value="KAF2966738.1"/>
    <property type="molecule type" value="Genomic_DNA"/>
</dbReference>
<evidence type="ECO:0000256" key="1">
    <source>
        <dbReference type="SAM" id="MobiDB-lite"/>
    </source>
</evidence>
<feature type="compositionally biased region" description="Acidic residues" evidence="1">
    <location>
        <begin position="125"/>
        <end position="134"/>
    </location>
</feature>
<comment type="caution">
    <text evidence="2">The sequence shown here is derived from an EMBL/GenBank/DDBJ whole genome shotgun (WGS) entry which is preliminary data.</text>
</comment>
<feature type="region of interest" description="Disordered" evidence="1">
    <location>
        <begin position="27"/>
        <end position="321"/>
    </location>
</feature>
<feature type="compositionally biased region" description="Low complexity" evidence="1">
    <location>
        <begin position="293"/>
        <end position="309"/>
    </location>
</feature>
<feature type="compositionally biased region" description="Polar residues" evidence="1">
    <location>
        <begin position="61"/>
        <end position="76"/>
    </location>
</feature>
<feature type="compositionally biased region" description="Polar residues" evidence="1">
    <location>
        <begin position="310"/>
        <end position="321"/>
    </location>
</feature>
<protein>
    <submittedName>
        <fullName evidence="2">Uncharacterized protein</fullName>
    </submittedName>
</protein>
<sequence>MAPRTRRSTGAADALAAARALDELEAAEQLQRESAQNLTASSKRRPGRPRKNQAPIPIAGSSDSASSAPTPLTNASDGEYSTPATSNAVTPAPPTKTTLDIPASIPKSSNRPRRGRLTLELPELPPDDDGEDINDGGLDKITVKPLRSSTTGRPRRKQGSVVKYNEDSDEYSDFYGKDTSRDAVLARRLQREEDQKASTTSLSVPVKRGAREPSWPASDTESDTATARRPRKRQKTSTAGPTVGQGSDLSTPVEIDVEDQGSDFLSDYDSVGGFSDSSGPPADEDAAQDEGIAQNAGAAQNAHADATQNIIPPTSFIHTSS</sequence>
<evidence type="ECO:0000313" key="2">
    <source>
        <dbReference type="EMBL" id="KAF2966738.1"/>
    </source>
</evidence>
<proteinExistence type="predicted"/>
<dbReference type="Proteomes" id="UP000481858">
    <property type="component" value="Unassembled WGS sequence"/>
</dbReference>
<keyword evidence="3" id="KW-1185">Reference proteome</keyword>
<accession>A0A7C8IPB8</accession>